<protein>
    <recommendedName>
        <fullName evidence="2">Methyltransferase type 11 domain-containing protein</fullName>
    </recommendedName>
</protein>
<dbReference type="EMBL" id="LSTO01000001">
    <property type="protein sequence ID" value="OWW22439.1"/>
    <property type="molecule type" value="Genomic_DNA"/>
</dbReference>
<dbReference type="RefSeq" id="WP_170942237.1">
    <property type="nucleotide sequence ID" value="NZ_LSTO01000001.1"/>
</dbReference>
<proteinExistence type="predicted"/>
<dbReference type="SUPFAM" id="SSF53335">
    <property type="entry name" value="S-adenosyl-L-methionine-dependent methyltransferases"/>
    <property type="match status" value="1"/>
</dbReference>
<keyword evidence="4" id="KW-1185">Reference proteome</keyword>
<dbReference type="InterPro" id="IPR013216">
    <property type="entry name" value="Methyltransf_11"/>
</dbReference>
<evidence type="ECO:0000256" key="1">
    <source>
        <dbReference type="SAM" id="MobiDB-lite"/>
    </source>
</evidence>
<accession>A0A254TII0</accession>
<feature type="domain" description="Methyltransferase type 11" evidence="2">
    <location>
        <begin position="31"/>
        <end position="112"/>
    </location>
</feature>
<gene>
    <name evidence="3" type="ORF">AYR66_26025</name>
</gene>
<dbReference type="InterPro" id="IPR029063">
    <property type="entry name" value="SAM-dependent_MTases_sf"/>
</dbReference>
<dbReference type="AlphaFoldDB" id="A0A254TII0"/>
<reference evidence="3 4" key="1">
    <citation type="submission" date="2016-02" db="EMBL/GenBank/DDBJ databases">
        <authorList>
            <person name="Wen L."/>
            <person name="He K."/>
            <person name="Yang H."/>
        </authorList>
    </citation>
    <scope>NUCLEOTIDE SEQUENCE [LARGE SCALE GENOMIC DNA]</scope>
    <source>
        <strain evidence="3 4">TSA40</strain>
    </source>
</reference>
<dbReference type="Pfam" id="PF08241">
    <property type="entry name" value="Methyltransf_11"/>
    <property type="match status" value="1"/>
</dbReference>
<dbReference type="Proteomes" id="UP000197535">
    <property type="component" value="Unassembled WGS sequence"/>
</dbReference>
<feature type="region of interest" description="Disordered" evidence="1">
    <location>
        <begin position="247"/>
        <end position="271"/>
    </location>
</feature>
<dbReference type="GO" id="GO:0008757">
    <property type="term" value="F:S-adenosylmethionine-dependent methyltransferase activity"/>
    <property type="evidence" value="ECO:0007669"/>
    <property type="project" value="InterPro"/>
</dbReference>
<dbReference type="CDD" id="cd02440">
    <property type="entry name" value="AdoMet_MTases"/>
    <property type="match status" value="1"/>
</dbReference>
<dbReference type="Gene3D" id="3.40.50.150">
    <property type="entry name" value="Vaccinia Virus protein VP39"/>
    <property type="match status" value="1"/>
</dbReference>
<organism evidence="3 4">
    <name type="scientific">Noviherbaspirillum denitrificans</name>
    <dbReference type="NCBI Taxonomy" id="1968433"/>
    <lineage>
        <taxon>Bacteria</taxon>
        <taxon>Pseudomonadati</taxon>
        <taxon>Pseudomonadota</taxon>
        <taxon>Betaproteobacteria</taxon>
        <taxon>Burkholderiales</taxon>
        <taxon>Oxalobacteraceae</taxon>
        <taxon>Noviherbaspirillum</taxon>
    </lineage>
</organism>
<evidence type="ECO:0000313" key="4">
    <source>
        <dbReference type="Proteomes" id="UP000197535"/>
    </source>
</evidence>
<sequence length="271" mass="29972">MDLSHYRASSAERERAGSLLSLIPAAGKLALDIGARDGHFSLLLAERFDRVIALDLTLPRISHPRVECVAGNAAALPYEDNAIDLVFCAEVLEHIPPPLLSRVCGELERVCRGTLVIGVPYKQDLRFGRTTCYTCRQTNPPWGHVNSFDEQRLAQLFPLCSVRTVAFAGQTTERTNALSAWLMDRAGNPYGTYVQEEPCVHCGSKLLPPPERSIAQKVLTRLAFWTRRFSDSSRPRGNWIHMAFSKAGAPPPQNREAMAHSTNGQIPGVLQ</sequence>
<comment type="caution">
    <text evidence="3">The sequence shown here is derived from an EMBL/GenBank/DDBJ whole genome shotgun (WGS) entry which is preliminary data.</text>
</comment>
<evidence type="ECO:0000259" key="2">
    <source>
        <dbReference type="Pfam" id="PF08241"/>
    </source>
</evidence>
<name>A0A254TII0_9BURK</name>
<evidence type="ECO:0000313" key="3">
    <source>
        <dbReference type="EMBL" id="OWW22439.1"/>
    </source>
</evidence>